<dbReference type="PROSITE" id="PS50994">
    <property type="entry name" value="INTEGRASE"/>
    <property type="match status" value="1"/>
</dbReference>
<evidence type="ECO:0000313" key="2">
    <source>
        <dbReference type="EMBL" id="CUS41329.1"/>
    </source>
</evidence>
<dbReference type="Pfam" id="PF00665">
    <property type="entry name" value="rve"/>
    <property type="match status" value="1"/>
</dbReference>
<dbReference type="EMBL" id="CZQC01000038">
    <property type="protein sequence ID" value="CUS41329.1"/>
    <property type="molecule type" value="Genomic_DNA"/>
</dbReference>
<dbReference type="GO" id="GO:0003676">
    <property type="term" value="F:nucleic acid binding"/>
    <property type="evidence" value="ECO:0007669"/>
    <property type="project" value="InterPro"/>
</dbReference>
<dbReference type="Pfam" id="PF13333">
    <property type="entry name" value="rve_2"/>
    <property type="match status" value="1"/>
</dbReference>
<dbReference type="NCBIfam" id="NF033516">
    <property type="entry name" value="transpos_IS3"/>
    <property type="match status" value="1"/>
</dbReference>
<evidence type="ECO:0000259" key="1">
    <source>
        <dbReference type="PROSITE" id="PS50994"/>
    </source>
</evidence>
<protein>
    <submittedName>
        <fullName evidence="2">Mobile element protein</fullName>
    </submittedName>
</protein>
<dbReference type="SUPFAM" id="SSF53098">
    <property type="entry name" value="Ribonuclease H-like"/>
    <property type="match status" value="1"/>
</dbReference>
<proteinExistence type="predicted"/>
<gene>
    <name evidence="2" type="ORF">MGWOODY_Tha847</name>
</gene>
<dbReference type="InterPro" id="IPR048020">
    <property type="entry name" value="Transpos_IS3"/>
</dbReference>
<dbReference type="AlphaFoldDB" id="A0A160TEL1"/>
<dbReference type="GO" id="GO:0015074">
    <property type="term" value="P:DNA integration"/>
    <property type="evidence" value="ECO:0007669"/>
    <property type="project" value="InterPro"/>
</dbReference>
<dbReference type="InterPro" id="IPR050900">
    <property type="entry name" value="Transposase_IS3/IS150/IS904"/>
</dbReference>
<dbReference type="PANTHER" id="PTHR46889">
    <property type="entry name" value="TRANSPOSASE INSF FOR INSERTION SEQUENCE IS3B-RELATED"/>
    <property type="match status" value="1"/>
</dbReference>
<reference evidence="2" key="1">
    <citation type="submission" date="2015-10" db="EMBL/GenBank/DDBJ databases">
        <authorList>
            <person name="Gilbert D.G."/>
        </authorList>
    </citation>
    <scope>NUCLEOTIDE SEQUENCE</scope>
</reference>
<dbReference type="InterPro" id="IPR036397">
    <property type="entry name" value="RNaseH_sf"/>
</dbReference>
<organism evidence="2">
    <name type="scientific">hydrothermal vent metagenome</name>
    <dbReference type="NCBI Taxonomy" id="652676"/>
    <lineage>
        <taxon>unclassified sequences</taxon>
        <taxon>metagenomes</taxon>
        <taxon>ecological metagenomes</taxon>
    </lineage>
</organism>
<dbReference type="InterPro" id="IPR001584">
    <property type="entry name" value="Integrase_cat-core"/>
</dbReference>
<feature type="domain" description="Integrase catalytic" evidence="1">
    <location>
        <begin position="36"/>
        <end position="199"/>
    </location>
</feature>
<dbReference type="PANTHER" id="PTHR46889:SF4">
    <property type="entry name" value="TRANSPOSASE INSO FOR INSERTION SEQUENCE ELEMENT IS911B-RELATED"/>
    <property type="match status" value="1"/>
</dbReference>
<dbReference type="InterPro" id="IPR012337">
    <property type="entry name" value="RNaseH-like_sf"/>
</dbReference>
<sequence length="205" mass="24150">MQQAQIQAERGYNRKTRYDSGELSTVAPNLLNREFDVSKPNTVWVTDITYIRTYEGWLFLAVIIDLFSRQVVGWSMSERINTDLVLNAITMACWRRKPKGEVIVHSDQGCQYTSYDWQSMLKANNLTVSMSRRGNCHDNACAESFFALLKRERIRRKIYRTREEGKADIFNYIELFYNSTRRHGNNNDLSPRDYEKNYFLKQMGV</sequence>
<dbReference type="Gene3D" id="3.30.420.10">
    <property type="entry name" value="Ribonuclease H-like superfamily/Ribonuclease H"/>
    <property type="match status" value="1"/>
</dbReference>
<accession>A0A160TEL1</accession>
<name>A0A160TEL1_9ZZZZ</name>